<feature type="transmembrane region" description="Helical" evidence="1">
    <location>
        <begin position="72"/>
        <end position="95"/>
    </location>
</feature>
<feature type="transmembrane region" description="Helical" evidence="1">
    <location>
        <begin position="295"/>
        <end position="319"/>
    </location>
</feature>
<keyword evidence="1" id="KW-1133">Transmembrane helix</keyword>
<keyword evidence="1" id="KW-0472">Membrane</keyword>
<evidence type="ECO:0000313" key="2">
    <source>
        <dbReference type="EMBL" id="MFD1585731.1"/>
    </source>
</evidence>
<feature type="transmembrane region" description="Helical" evidence="1">
    <location>
        <begin position="261"/>
        <end position="280"/>
    </location>
</feature>
<dbReference type="RefSeq" id="WP_247377225.1">
    <property type="nucleotide sequence ID" value="NZ_JALLGV010000003.1"/>
</dbReference>
<proteinExistence type="predicted"/>
<name>A0ABD6C606_9EURY</name>
<dbReference type="EMBL" id="JBHUDJ010000001">
    <property type="protein sequence ID" value="MFD1585731.1"/>
    <property type="molecule type" value="Genomic_DNA"/>
</dbReference>
<evidence type="ECO:0000313" key="3">
    <source>
        <dbReference type="Proteomes" id="UP001597119"/>
    </source>
</evidence>
<sequence length="343" mass="36668">MASNADQDNGADTMRSRVPGSRLKLWLLLEANRWVLAGVVLAGLFLTFVVLGHFDPVSLGSALTSTDPIDTLFQALTTAIITGVTLVVTINQLVLSQELGPLGDQRDRMEGALSFRQDLASTLSVGVVPAEPSAFLGALVDAAAARSETLAAAATESSDPQAREEIQSLTAEIRQNADGVSQQLDGAQFGTFAVVSAALNFNYSVKIYEARRIRAEHGDALPDDVTNALDELLELLELFGPAREHVKTLYFQWELIDLSRVLLYTALPALAVSVAMIVYVDDGASVAWTVLGVDGIVWLTSAATVVALTPFVLLVAYILRIATVAKRTLAIGPFVLREMDSNA</sequence>
<dbReference type="Proteomes" id="UP001597119">
    <property type="component" value="Unassembled WGS sequence"/>
</dbReference>
<keyword evidence="1" id="KW-0812">Transmembrane</keyword>
<gene>
    <name evidence="2" type="ORF">ACFR9U_01950</name>
</gene>
<dbReference type="AlphaFoldDB" id="A0ABD6C606"/>
<dbReference type="Pfam" id="PF25927">
    <property type="entry name" value="DUF7972"/>
    <property type="match status" value="1"/>
</dbReference>
<organism evidence="2 3">
    <name type="scientific">Halorientalis brevis</name>
    <dbReference type="NCBI Taxonomy" id="1126241"/>
    <lineage>
        <taxon>Archaea</taxon>
        <taxon>Methanobacteriati</taxon>
        <taxon>Methanobacteriota</taxon>
        <taxon>Stenosarchaea group</taxon>
        <taxon>Halobacteria</taxon>
        <taxon>Halobacteriales</taxon>
        <taxon>Haloarculaceae</taxon>
        <taxon>Halorientalis</taxon>
    </lineage>
</organism>
<comment type="caution">
    <text evidence="2">The sequence shown here is derived from an EMBL/GenBank/DDBJ whole genome shotgun (WGS) entry which is preliminary data.</text>
</comment>
<keyword evidence="3" id="KW-1185">Reference proteome</keyword>
<accession>A0ABD6C606</accession>
<feature type="transmembrane region" description="Helical" evidence="1">
    <location>
        <begin position="34"/>
        <end position="52"/>
    </location>
</feature>
<reference evidence="2 3" key="1">
    <citation type="journal article" date="2019" name="Int. J. Syst. Evol. Microbiol.">
        <title>The Global Catalogue of Microorganisms (GCM) 10K type strain sequencing project: providing services to taxonomists for standard genome sequencing and annotation.</title>
        <authorList>
            <consortium name="The Broad Institute Genomics Platform"/>
            <consortium name="The Broad Institute Genome Sequencing Center for Infectious Disease"/>
            <person name="Wu L."/>
            <person name="Ma J."/>
        </authorList>
    </citation>
    <scope>NUCLEOTIDE SEQUENCE [LARGE SCALE GENOMIC DNA]</scope>
    <source>
        <strain evidence="2 3">CGMCC 1.12125</strain>
    </source>
</reference>
<dbReference type="InterPro" id="IPR058278">
    <property type="entry name" value="DUF7972"/>
</dbReference>
<protein>
    <submittedName>
        <fullName evidence="2">Uncharacterized protein</fullName>
    </submittedName>
</protein>
<evidence type="ECO:0000256" key="1">
    <source>
        <dbReference type="SAM" id="Phobius"/>
    </source>
</evidence>